<organism evidence="1 2">
    <name type="scientific">Pectobacterium betavasculorum</name>
    <dbReference type="NCBI Taxonomy" id="55207"/>
    <lineage>
        <taxon>Bacteria</taxon>
        <taxon>Pseudomonadati</taxon>
        <taxon>Pseudomonadota</taxon>
        <taxon>Gammaproteobacteria</taxon>
        <taxon>Enterobacterales</taxon>
        <taxon>Pectobacteriaceae</taxon>
        <taxon>Pectobacterium</taxon>
    </lineage>
</organism>
<sequence length="1397" mass="164173">MSIRWEDIRTFNNSQNNAFEELICQLAREEPIKNKVDFRRVAAPDGGVEAYCILDDGSEYGWQAKYFFCMGDAQWKQIKESFETALKTHPSLTKYYICIPLDRQDPRRKDQDWFMDKWNKKVAEWIQYAKGLGRDISIEYWGSSELIHRLSQENNAGRLHFWFSTEELTERWFCEQVEESTKNLGKRYTPELNVELDIARNFDAISRNSDFYKVVHRNFHDFLAKLNKFAERSIHHSGNNTSEEFKRWISDVKGCFVSEVRGLEQFDINLLLSYIDNISKYLSDFEHEFIDNSDKKNDDLRYQVSNTWQAISDFSDFINGPMLKLANNPLMILSGEAGIGKSHLLADIANHRIKSRVPCLLLLGQNFVSEESPWTQILRNILRVDGKENVLLGALNARAEAQGERLLFIIDAINEGKGRYFWPDYLVGMINQFSKYPWLGLVLSIRSSYDKLIVPKDFFNENKITRITHSGFRNVEYQASKFFFSQYNIEQPEIPILHPEFSNPLFLKIFCEGLHRSGFSKIPKGYSGISNIIAFFINSVEAKLSRPSYFNYPENSKLIKKTINELIEYKLSNDLVFIPYETAFDIAEKNIRRYSDRRRFLDELISEGILSKNIYWDEKDNYEEGVYLAYERFEDHLTVSFLLNKYLENNSDALVYIFKDNGELYKYIKQIYLYQGVVESLSIQLPERFGKELYELVDDKYKKHDGIIRAFISCLIWRKADNIEKKTLKYINEYIIPFDNGFDAFMQMVYTVSSDPEHFYNADSLHKFLSKHSMANRDSFWTKYLHNLDDYEISSMQRLIDWAGSEEDKFYLSDDSRLLAAKALSWLLTSTNIKLQDSATKSLANLLKNNIKTIAALIDSFKDVNDPYVIERILAASYGAVLNSVTLEGLDKLSENIAATIFEAEEVYPNVLVRDYARNIIEYAVYKNIYQLNNIDIIRPPYRSYFPTTFPTNEEIDAYKYDYNATDFKKYYWSQNAILSSMVTEYGRGTGGYGDFGRYTFESALSGWDQFDPNDLSNYACKLIFEKYGYDVEKHGKFDRYAGEGNRSRNRKERIGKKYQWIALYEVLARIADNHKQADGRSRWSEPKDYVWFQGPWEIFVRNIDPTTMPYSKEIIKQKKFWNNEKTYNDWDGSIKDWLKRESNLPDPIEMISAFSSDNKKYFLLDGYFTWDEPLPLGADKYGHSTKHLWYKVRSYLVKEVEFTKLISKLNKDLSLIQNLPETHEQYRVFSREYYWSPAYKFFDDPYYGDKGWQDIHTNWRRRGKPIANICLTAERHYWESDSSGDNGLSYLAPCEFMYHGMKLDYSKNTGEWLNCDGEIIFLDPSIQYENESALIVDKNKIEQFLSKNNLNIIWVVTGEKNVHSMHPIDLDGDKWLEIYGVYSLKNNYLDGNWKVK</sequence>
<protein>
    <recommendedName>
        <fullName evidence="3">ATP-binding protein</fullName>
    </recommendedName>
</protein>
<gene>
    <name evidence="1" type="ORF">JV35_20525</name>
</gene>
<reference evidence="1 2" key="1">
    <citation type="submission" date="2014-08" db="EMBL/GenBank/DDBJ databases">
        <title>Genome sequences of NCPPB Pectobacterium isolates.</title>
        <authorList>
            <person name="Glover R.H."/>
            <person name="Sapp M."/>
            <person name="Elphinstone J."/>
        </authorList>
    </citation>
    <scope>NUCLEOTIDE SEQUENCE [LARGE SCALE GENOMIC DNA]</scope>
    <source>
        <strain evidence="1 2">NCPPB 2793</strain>
    </source>
</reference>
<name>A0ABR4UU37_9GAMM</name>
<evidence type="ECO:0000313" key="2">
    <source>
        <dbReference type="Proteomes" id="UP000032869"/>
    </source>
</evidence>
<dbReference type="Proteomes" id="UP000032869">
    <property type="component" value="Unassembled WGS sequence"/>
</dbReference>
<evidence type="ECO:0008006" key="3">
    <source>
        <dbReference type="Google" id="ProtNLM"/>
    </source>
</evidence>
<accession>A0ABR4UU37</accession>
<comment type="caution">
    <text evidence="1">The sequence shown here is derived from an EMBL/GenBank/DDBJ whole genome shotgun (WGS) entry which is preliminary data.</text>
</comment>
<evidence type="ECO:0000313" key="1">
    <source>
        <dbReference type="EMBL" id="KFX12313.1"/>
    </source>
</evidence>
<dbReference type="RefSeq" id="WP_039308914.1">
    <property type="nucleotide sequence ID" value="NZ_JQHL01000027.1"/>
</dbReference>
<keyword evidence="2" id="KW-1185">Reference proteome</keyword>
<proteinExistence type="predicted"/>
<dbReference type="EMBL" id="JQHL01000027">
    <property type="protein sequence ID" value="KFX12313.1"/>
    <property type="molecule type" value="Genomic_DNA"/>
</dbReference>